<feature type="domain" description="VOC" evidence="1">
    <location>
        <begin position="12"/>
        <end position="129"/>
    </location>
</feature>
<dbReference type="InterPro" id="IPR029068">
    <property type="entry name" value="Glyas_Bleomycin-R_OHBP_Dase"/>
</dbReference>
<proteinExistence type="predicted"/>
<protein>
    <recommendedName>
        <fullName evidence="1">VOC domain-containing protein</fullName>
    </recommendedName>
</protein>
<dbReference type="PANTHER" id="PTHR33993:SF14">
    <property type="entry name" value="GB|AAF24581.1"/>
    <property type="match status" value="1"/>
</dbReference>
<dbReference type="InterPro" id="IPR004360">
    <property type="entry name" value="Glyas_Fos-R_dOase_dom"/>
</dbReference>
<reference evidence="2 3" key="1">
    <citation type="submission" date="2020-07" db="EMBL/GenBank/DDBJ databases">
        <title>Sequencing the genomes of 1000 actinobacteria strains.</title>
        <authorList>
            <person name="Klenk H.-P."/>
        </authorList>
    </citation>
    <scope>NUCLEOTIDE SEQUENCE [LARGE SCALE GENOMIC DNA]</scope>
    <source>
        <strain evidence="2 3">DSM 103833</strain>
    </source>
</reference>
<sequence>MPTRDDAWPAGTPNWVDLAADDPQAAAEFYSQLFGWDVADPDPETAEQTGGYRMAMKNGRAAAGIGSKMGQDIPSNWATYLASDDIEASAEAVKAAGGTLQMDPFDVMTFGKMFFATAPDGASFGVWQAGDHIGAQIYNEPGSYNWNEVHSRDLDAAKEFYASAFGYTYDDMSGEQGPYFGFKVPGGDEPVGGMGPADMLPEGAPSIWLAWFSVEDCDASVAKVQELGGSVLAEPFDTPFGRMSVVTGAQGEAFGMISAPAAAEA</sequence>
<gene>
    <name evidence="2" type="ORF">HNR19_002356</name>
</gene>
<dbReference type="Pfam" id="PF00903">
    <property type="entry name" value="Glyoxalase"/>
    <property type="match status" value="2"/>
</dbReference>
<evidence type="ECO:0000313" key="2">
    <source>
        <dbReference type="EMBL" id="NYJ01658.1"/>
    </source>
</evidence>
<accession>A0A853C555</accession>
<dbReference type="PROSITE" id="PS51819">
    <property type="entry name" value="VOC"/>
    <property type="match status" value="2"/>
</dbReference>
<dbReference type="EMBL" id="JACCFP010000001">
    <property type="protein sequence ID" value="NYJ01658.1"/>
    <property type="molecule type" value="Genomic_DNA"/>
</dbReference>
<name>A0A853C555_9ACTN</name>
<dbReference type="InterPro" id="IPR037523">
    <property type="entry name" value="VOC_core"/>
</dbReference>
<organism evidence="2 3">
    <name type="scientific">Nocardioides thalensis</name>
    <dbReference type="NCBI Taxonomy" id="1914755"/>
    <lineage>
        <taxon>Bacteria</taxon>
        <taxon>Bacillati</taxon>
        <taxon>Actinomycetota</taxon>
        <taxon>Actinomycetes</taxon>
        <taxon>Propionibacteriales</taxon>
        <taxon>Nocardioidaceae</taxon>
        <taxon>Nocardioides</taxon>
    </lineage>
</organism>
<dbReference type="Proteomes" id="UP000530424">
    <property type="component" value="Unassembled WGS sequence"/>
</dbReference>
<dbReference type="Gene3D" id="3.10.180.10">
    <property type="entry name" value="2,3-Dihydroxybiphenyl 1,2-Dioxygenase, domain 1"/>
    <property type="match status" value="2"/>
</dbReference>
<feature type="domain" description="VOC" evidence="1">
    <location>
        <begin position="143"/>
        <end position="259"/>
    </location>
</feature>
<dbReference type="SUPFAM" id="SSF54593">
    <property type="entry name" value="Glyoxalase/Bleomycin resistance protein/Dihydroxybiphenyl dioxygenase"/>
    <property type="match status" value="2"/>
</dbReference>
<dbReference type="RefSeq" id="WP_179668117.1">
    <property type="nucleotide sequence ID" value="NZ_JACCFP010000001.1"/>
</dbReference>
<keyword evidence="3" id="KW-1185">Reference proteome</keyword>
<evidence type="ECO:0000313" key="3">
    <source>
        <dbReference type="Proteomes" id="UP000530424"/>
    </source>
</evidence>
<evidence type="ECO:0000259" key="1">
    <source>
        <dbReference type="PROSITE" id="PS51819"/>
    </source>
</evidence>
<dbReference type="PANTHER" id="PTHR33993">
    <property type="entry name" value="GLYOXALASE-RELATED"/>
    <property type="match status" value="1"/>
</dbReference>
<dbReference type="InterPro" id="IPR052164">
    <property type="entry name" value="Anthracycline_SecMetBiosynth"/>
</dbReference>
<dbReference type="AlphaFoldDB" id="A0A853C555"/>
<dbReference type="CDD" id="cd07247">
    <property type="entry name" value="SgaA_N_like"/>
    <property type="match status" value="2"/>
</dbReference>
<comment type="caution">
    <text evidence="2">The sequence shown here is derived from an EMBL/GenBank/DDBJ whole genome shotgun (WGS) entry which is preliminary data.</text>
</comment>